<evidence type="ECO:0000259" key="1">
    <source>
        <dbReference type="Pfam" id="PF01882"/>
    </source>
</evidence>
<dbReference type="Proteomes" id="UP000183994">
    <property type="component" value="Unassembled WGS sequence"/>
</dbReference>
<protein>
    <submittedName>
        <fullName evidence="2">Uncharacterized conserved protein, DUF58 family, contains vWF domain</fullName>
    </submittedName>
</protein>
<dbReference type="PANTHER" id="PTHR33608:SF3">
    <property type="entry name" value="SLR2013 PROTEIN"/>
    <property type="match status" value="1"/>
</dbReference>
<dbReference type="RefSeq" id="WP_073474098.1">
    <property type="nucleotide sequence ID" value="NZ_FQZU01000005.1"/>
</dbReference>
<feature type="domain" description="DUF58" evidence="1">
    <location>
        <begin position="277"/>
        <end position="384"/>
    </location>
</feature>
<dbReference type="EMBL" id="FQZU01000005">
    <property type="protein sequence ID" value="SHJ23457.1"/>
    <property type="molecule type" value="Genomic_DNA"/>
</dbReference>
<evidence type="ECO:0000313" key="3">
    <source>
        <dbReference type="Proteomes" id="UP000183994"/>
    </source>
</evidence>
<dbReference type="OrthoDB" id="9776116at2"/>
<keyword evidence="3" id="KW-1185">Reference proteome</keyword>
<reference evidence="3" key="1">
    <citation type="submission" date="2016-11" db="EMBL/GenBank/DDBJ databases">
        <authorList>
            <person name="Varghese N."/>
            <person name="Submissions S."/>
        </authorList>
    </citation>
    <scope>NUCLEOTIDE SEQUENCE [LARGE SCALE GENOMIC DNA]</scope>
    <source>
        <strain evidence="3">DSM 16219</strain>
    </source>
</reference>
<name>A0A1M6HMQ3_9BACT</name>
<evidence type="ECO:0000313" key="2">
    <source>
        <dbReference type="EMBL" id="SHJ23457.1"/>
    </source>
</evidence>
<gene>
    <name evidence="2" type="ORF">SAMN02745216_01267</name>
</gene>
<dbReference type="Pfam" id="PF01882">
    <property type="entry name" value="DUF58"/>
    <property type="match status" value="2"/>
</dbReference>
<feature type="domain" description="DUF58" evidence="1">
    <location>
        <begin position="199"/>
        <end position="243"/>
    </location>
</feature>
<dbReference type="InterPro" id="IPR002881">
    <property type="entry name" value="DUF58"/>
</dbReference>
<dbReference type="PANTHER" id="PTHR33608">
    <property type="entry name" value="BLL2464 PROTEIN"/>
    <property type="match status" value="1"/>
</dbReference>
<dbReference type="AlphaFoldDB" id="A0A1M6HMQ3"/>
<organism evidence="2 3">
    <name type="scientific">Desulfatibacillum alkenivorans DSM 16219</name>
    <dbReference type="NCBI Taxonomy" id="1121393"/>
    <lineage>
        <taxon>Bacteria</taxon>
        <taxon>Pseudomonadati</taxon>
        <taxon>Thermodesulfobacteriota</taxon>
        <taxon>Desulfobacteria</taxon>
        <taxon>Desulfobacterales</taxon>
        <taxon>Desulfatibacillaceae</taxon>
        <taxon>Desulfatibacillum</taxon>
    </lineage>
</organism>
<sequence>MIAPSKKLVIWFGLTIIPCAILAGLLPHASMPAFGIMGLFAAVACVDALSARKVLPDVDVSLPELVRASAGREIQVPLTITDQRERGLHLRLGIDFPQHVTPKHPLLEVDLHKGVKSSLVNWAAASNRTGRHKLDAVYLETLSPMGFWMTRAKRSASSLVCVFPNLLKEKDGLASLFLRTSLGQHTQRQIGKGRDFDQLRDYVPGDPYGDIHWKATAKRGRPVTKVYQIERTQEVYVVVDTSRLSARALSHFLPPGRIKAAKLDENEPDPSESTIMERFVAASLVMGLATQRMGDMFGLITYSDKVDSFVRARSGKVQFDACRDALYTLEPRIVTPDFAELFTFIGSNLRRRALLLFLTNLDDSILSNDFVKQMNVVSQRHLMVVNTPKMPGVHPLFSSSKAQTVDDVFKGMAGHMLWERTRQLQKELGAKGVSYYELDNEKMCAQLVTQYLKIKQRQLI</sequence>
<dbReference type="STRING" id="1121393.SAMN02745216_01267"/>
<accession>A0A1M6HMQ3</accession>
<proteinExistence type="predicted"/>